<keyword evidence="2" id="KW-1185">Reference proteome</keyword>
<dbReference type="RefSeq" id="WP_112333775.1">
    <property type="nucleotide sequence ID" value="NZ_QLYR01000018.1"/>
</dbReference>
<dbReference type="NCBIfam" id="TIGR01537">
    <property type="entry name" value="portal_HK97"/>
    <property type="match status" value="1"/>
</dbReference>
<dbReference type="Pfam" id="PF04860">
    <property type="entry name" value="Phage_portal"/>
    <property type="match status" value="1"/>
</dbReference>
<evidence type="ECO:0000313" key="1">
    <source>
        <dbReference type="EMBL" id="RAQ21986.1"/>
    </source>
</evidence>
<reference evidence="1 2" key="1">
    <citation type="submission" date="2018-06" db="EMBL/GenBank/DDBJ databases">
        <title>Noncontiguous genome sequence of Ruminococcaceae bacterium ASD2818.</title>
        <authorList>
            <person name="Chaplin A.V."/>
            <person name="Sokolova S.R."/>
            <person name="Kochetkova T.O."/>
            <person name="Goltsov A.Y."/>
            <person name="Trofimov D.Y."/>
            <person name="Efimov B.A."/>
        </authorList>
    </citation>
    <scope>NUCLEOTIDE SEQUENCE [LARGE SCALE GENOMIC DNA]</scope>
    <source>
        <strain evidence="1 2">ASD2818</strain>
    </source>
</reference>
<dbReference type="InterPro" id="IPR006944">
    <property type="entry name" value="Phage/GTA_portal"/>
</dbReference>
<name>A0A328UFT7_9FIRM</name>
<dbReference type="InterPro" id="IPR006427">
    <property type="entry name" value="Portal_HK97"/>
</dbReference>
<sequence>MGLDFFKLFRAQKEKGKVEIVDVTCRELFEAAQEYQIRELCFWICVDMIANAMGRCEIKTFQGNEEVFEKEYYMWNYSPNINQNSTMFMHKLIAQLYQDNEALIVNALPVDGRETLVVADDWEDPEEWPSRQNEYRGIVVDNYQYQYPIYENNVIHLKLNHKNMRPVVNGLYQSYFRLVQAAIKNYEWDQGQHWKVHVSQMARGDEGWAQNFQAMIEAQVKPFLNSNGAILPEFDGYEYEKASGTSGAKDTRDIKNLIEDIFDFTARAFLIPAVLVNGKVEGTADANTRFLTNCIDPICDQLQEEATRKRYGYDGWHRGDFIRVDSSSIIHFDLFENAANVEKLVGSGAYTINDVRRAANQATINEPWADEHYMTLNISTMGQATRPLTQEGGEVE</sequence>
<organism evidence="1 2">
    <name type="scientific">Hydrogeniiclostridium mannosilyticum</name>
    <dbReference type="NCBI Taxonomy" id="2764322"/>
    <lineage>
        <taxon>Bacteria</taxon>
        <taxon>Bacillati</taxon>
        <taxon>Bacillota</taxon>
        <taxon>Clostridia</taxon>
        <taxon>Eubacteriales</taxon>
        <taxon>Acutalibacteraceae</taxon>
        <taxon>Hydrogeniiclostridium</taxon>
    </lineage>
</organism>
<comment type="caution">
    <text evidence="1">The sequence shown here is derived from an EMBL/GenBank/DDBJ whole genome shotgun (WGS) entry which is preliminary data.</text>
</comment>
<dbReference type="AlphaFoldDB" id="A0A328UFT7"/>
<dbReference type="Proteomes" id="UP000249377">
    <property type="component" value="Unassembled WGS sequence"/>
</dbReference>
<protein>
    <submittedName>
        <fullName evidence="1">Phage portal protein</fullName>
    </submittedName>
</protein>
<gene>
    <name evidence="1" type="ORF">DPQ25_13875</name>
</gene>
<accession>A0A328UFT7</accession>
<evidence type="ECO:0000313" key="2">
    <source>
        <dbReference type="Proteomes" id="UP000249377"/>
    </source>
</evidence>
<proteinExistence type="predicted"/>
<dbReference type="EMBL" id="QLYR01000018">
    <property type="protein sequence ID" value="RAQ21986.1"/>
    <property type="molecule type" value="Genomic_DNA"/>
</dbReference>